<keyword evidence="2" id="KW-0597">Phosphoprotein</keyword>
<dbReference type="InterPro" id="IPR001452">
    <property type="entry name" value="SH3_domain"/>
</dbReference>
<dbReference type="Pfam" id="PF07647">
    <property type="entry name" value="SAM_2"/>
    <property type="match status" value="1"/>
</dbReference>
<dbReference type="InterPro" id="IPR036028">
    <property type="entry name" value="SH3-like_dom_sf"/>
</dbReference>
<feature type="compositionally biased region" description="Basic and acidic residues" evidence="4">
    <location>
        <begin position="365"/>
        <end position="382"/>
    </location>
</feature>
<feature type="compositionally biased region" description="Acidic residues" evidence="4">
    <location>
        <begin position="426"/>
        <end position="439"/>
    </location>
</feature>
<dbReference type="PROSITE" id="PS50002">
    <property type="entry name" value="SH3"/>
    <property type="match status" value="1"/>
</dbReference>
<feature type="region of interest" description="Disordered" evidence="4">
    <location>
        <begin position="644"/>
        <end position="708"/>
    </location>
</feature>
<feature type="region of interest" description="Disordered" evidence="4">
    <location>
        <begin position="340"/>
        <end position="399"/>
    </location>
</feature>
<evidence type="ECO:0000313" key="8">
    <source>
        <dbReference type="Proteomes" id="UP000034805"/>
    </source>
</evidence>
<dbReference type="Pfam" id="PF12485">
    <property type="entry name" value="SPIDER"/>
    <property type="match status" value="1"/>
</dbReference>
<evidence type="ECO:0000313" key="7">
    <source>
        <dbReference type="EMBL" id="KPP78826.1"/>
    </source>
</evidence>
<dbReference type="PANTHER" id="PTHR12301:SF4">
    <property type="entry name" value="SAM DOMAIN-CONTAINING PROTEIN SAMSN-1"/>
    <property type="match status" value="1"/>
</dbReference>
<dbReference type="InterPro" id="IPR021090">
    <property type="entry name" value="SPIDER"/>
</dbReference>
<evidence type="ECO:0000256" key="3">
    <source>
        <dbReference type="PROSITE-ProRule" id="PRU00192"/>
    </source>
</evidence>
<reference evidence="7 8" key="1">
    <citation type="submission" date="2015-08" db="EMBL/GenBank/DDBJ databases">
        <title>The genome of the Asian arowana (Scleropages formosus).</title>
        <authorList>
            <person name="Tan M.H."/>
            <person name="Gan H.M."/>
            <person name="Croft L.J."/>
            <person name="Austin C.M."/>
        </authorList>
    </citation>
    <scope>NUCLEOTIDE SEQUENCE [LARGE SCALE GENOMIC DNA]</scope>
    <source>
        <strain evidence="7">Aro1</strain>
    </source>
</reference>
<dbReference type="CDD" id="cd11822">
    <property type="entry name" value="SH3_SASH_like"/>
    <property type="match status" value="1"/>
</dbReference>
<feature type="domain" description="SAM" evidence="6">
    <location>
        <begin position="578"/>
        <end position="642"/>
    </location>
</feature>
<dbReference type="PROSITE" id="PS50105">
    <property type="entry name" value="SAM_DOMAIN"/>
    <property type="match status" value="1"/>
</dbReference>
<feature type="compositionally biased region" description="Low complexity" evidence="4">
    <location>
        <begin position="452"/>
        <end position="479"/>
    </location>
</feature>
<evidence type="ECO:0000259" key="6">
    <source>
        <dbReference type="PROSITE" id="PS50105"/>
    </source>
</evidence>
<dbReference type="CDD" id="cd09561">
    <property type="entry name" value="SAM_SAMSN1"/>
    <property type="match status" value="1"/>
</dbReference>
<dbReference type="SMART" id="SM00454">
    <property type="entry name" value="SAM"/>
    <property type="match status" value="1"/>
</dbReference>
<dbReference type="Proteomes" id="UP000034805">
    <property type="component" value="Unassembled WGS sequence"/>
</dbReference>
<protein>
    <submittedName>
        <fullName evidence="7">SAM domain-containing protein SAMSN-1-like</fullName>
    </submittedName>
</protein>
<comment type="caution">
    <text evidence="7">The sequence shown here is derived from an EMBL/GenBank/DDBJ whole genome shotgun (WGS) entry which is preliminary data.</text>
</comment>
<feature type="region of interest" description="Disordered" evidence="4">
    <location>
        <begin position="196"/>
        <end position="221"/>
    </location>
</feature>
<dbReference type="InterPro" id="IPR001660">
    <property type="entry name" value="SAM"/>
</dbReference>
<feature type="non-terminal residue" evidence="7">
    <location>
        <position position="1"/>
    </location>
</feature>
<proteinExistence type="predicted"/>
<organism evidence="7 8">
    <name type="scientific">Scleropages formosus</name>
    <name type="common">Asian bonytongue</name>
    <name type="synonym">Osteoglossum formosum</name>
    <dbReference type="NCBI Taxonomy" id="113540"/>
    <lineage>
        <taxon>Eukaryota</taxon>
        <taxon>Metazoa</taxon>
        <taxon>Chordata</taxon>
        <taxon>Craniata</taxon>
        <taxon>Vertebrata</taxon>
        <taxon>Euteleostomi</taxon>
        <taxon>Actinopterygii</taxon>
        <taxon>Neopterygii</taxon>
        <taxon>Teleostei</taxon>
        <taxon>Osteoglossocephala</taxon>
        <taxon>Osteoglossomorpha</taxon>
        <taxon>Osteoglossiformes</taxon>
        <taxon>Osteoglossidae</taxon>
        <taxon>Scleropages</taxon>
    </lineage>
</organism>
<evidence type="ECO:0000256" key="4">
    <source>
        <dbReference type="SAM" id="MobiDB-lite"/>
    </source>
</evidence>
<dbReference type="SUPFAM" id="SSF47769">
    <property type="entry name" value="SAM/Pointed domain"/>
    <property type="match status" value="1"/>
</dbReference>
<dbReference type="Gene3D" id="1.10.150.50">
    <property type="entry name" value="Transcription Factor, Ets-1"/>
    <property type="match status" value="1"/>
</dbReference>
<evidence type="ECO:0000256" key="2">
    <source>
        <dbReference type="ARBA" id="ARBA00022553"/>
    </source>
</evidence>
<name>A0A0P7VR63_SCLFO</name>
<feature type="domain" description="SH3" evidence="5">
    <location>
        <begin position="496"/>
        <end position="557"/>
    </location>
</feature>
<accession>A0A0P7VR63</accession>
<dbReference type="AlphaFoldDB" id="A0A0P7VR63"/>
<dbReference type="PANTHER" id="PTHR12301">
    <property type="entry name" value="SAM-DOMAIN, SH3 AND NUCLEAR LOCALIZATION SIGNALS PROTEIN RELATED"/>
    <property type="match status" value="1"/>
</dbReference>
<feature type="region of interest" description="Disordered" evidence="4">
    <location>
        <begin position="1"/>
        <end position="21"/>
    </location>
</feature>
<gene>
    <name evidence="7" type="ORF">Z043_101644</name>
</gene>
<dbReference type="InterPro" id="IPR051725">
    <property type="entry name" value="SAM-SH3_domain_protein"/>
</dbReference>
<dbReference type="InterPro" id="IPR013761">
    <property type="entry name" value="SAM/pointed_sf"/>
</dbReference>
<keyword evidence="1 3" id="KW-0728">SH3 domain</keyword>
<dbReference type="Gene3D" id="2.30.30.40">
    <property type="entry name" value="SH3 Domains"/>
    <property type="match status" value="1"/>
</dbReference>
<feature type="region of interest" description="Disordered" evidence="4">
    <location>
        <begin position="426"/>
        <end position="485"/>
    </location>
</feature>
<dbReference type="SMART" id="SM00326">
    <property type="entry name" value="SH3"/>
    <property type="match status" value="1"/>
</dbReference>
<evidence type="ECO:0000256" key="1">
    <source>
        <dbReference type="ARBA" id="ARBA00022443"/>
    </source>
</evidence>
<dbReference type="InterPro" id="IPR037623">
    <property type="entry name" value="SAMSN1_SAM"/>
</dbReference>
<dbReference type="STRING" id="113540.ENSSFOP00015033555"/>
<dbReference type="SUPFAM" id="SSF50044">
    <property type="entry name" value="SH3-domain"/>
    <property type="match status" value="1"/>
</dbReference>
<feature type="compositionally biased region" description="Basic and acidic residues" evidence="4">
    <location>
        <begin position="652"/>
        <end position="676"/>
    </location>
</feature>
<sequence>ESIEMLGINSRRRKKKEKGTQGSCSMAQCVGNVRNPSASTVCRYLGSPCTRDASVRYENNELFGNQTRSTAACGGWDTKRTLRYEPHADGNNACWQSPGDSETVSIQNKRNEVLGEDLLQRSSRTGEDRERLLTVKRMEVDPAVQLLRYEAWMPTWQQPGRQQMEPLCVRVIHVAPAADSAVPDDSPVMSCMGLGKRTEKKSSKEAQVQTSQGAGGGRAGGGLYATWDPGSHSTQQRWSNLSEFPATWDYAHHTCIRTLDLHRPRVYDFNSPRDGDCHATETDPLPPQIACSITDLDVCDGTCHHISGTSRAASHKSSSLSVWVTESWFSDAELKTMLQRKHSNVSDKPKPNAKPKRSTSFGRFDSFRHSSPSKHDENEANLHTEGQQMADGSDQGRTRVLGKMKAISLTMRKRMGRKYAKALSEDMGEEIEREQEAEADGGQPLDRGCRRSSNSLESLYSLNSGRSSSSGITSGSDGSSNRESLRVEEELPYTGHICGRARVHTDFVPSPYDTDSLRLKVGDIIDVISKPPMGIWTGVLNNKVGNFKFIYVDLIEEQRVPQKSGCQKTGPNRQSILPTTKTLQELLDSLHLEEYTSSLLLNGYQTVEDLKELKEQHLIELDMTDLEHRSRLLAAVDCLLDAEGNEEEGGEDEKKGATESRLQSENRKDNPSDCPRDSGCYVTPEGSDNGKDDTYGHAVIAERPLGES</sequence>
<dbReference type="EMBL" id="JARO02000367">
    <property type="protein sequence ID" value="KPP78826.1"/>
    <property type="molecule type" value="Genomic_DNA"/>
</dbReference>
<evidence type="ECO:0000259" key="5">
    <source>
        <dbReference type="PROSITE" id="PS50002"/>
    </source>
</evidence>
<dbReference type="Pfam" id="PF07653">
    <property type="entry name" value="SH3_2"/>
    <property type="match status" value="1"/>
</dbReference>